<dbReference type="GeneID" id="87619110"/>
<dbReference type="RefSeq" id="WP_127739918.1">
    <property type="nucleotide sequence ID" value="NZ_CAJCKN010000005.1"/>
</dbReference>
<sequence length="72" mass="8123">MKTELDFNFTKTKEVTELGIKLKVNWRMPGKLVEKLLIGLGEMLLGAVIEYLLKEDVQGFVQAAIQGLINNM</sequence>
<dbReference type="AlphaFoldDB" id="A0A437K7C0"/>
<name>A0A437K7C0_9BACI</name>
<dbReference type="Proteomes" id="UP000288024">
    <property type="component" value="Unassembled WGS sequence"/>
</dbReference>
<gene>
    <name evidence="1" type="ORF">EM808_19650</name>
</gene>
<dbReference type="EMBL" id="RZTZ01000009">
    <property type="protein sequence ID" value="RVT59511.1"/>
    <property type="molecule type" value="Genomic_DNA"/>
</dbReference>
<proteinExistence type="predicted"/>
<protein>
    <submittedName>
        <fullName evidence="1">Uncharacterized protein</fullName>
    </submittedName>
</protein>
<evidence type="ECO:0000313" key="2">
    <source>
        <dbReference type="Proteomes" id="UP000288024"/>
    </source>
</evidence>
<evidence type="ECO:0000313" key="1">
    <source>
        <dbReference type="EMBL" id="RVT59511.1"/>
    </source>
</evidence>
<keyword evidence="2" id="KW-1185">Reference proteome</keyword>
<reference evidence="1 2" key="1">
    <citation type="submission" date="2019-01" db="EMBL/GenBank/DDBJ databases">
        <title>Bacillus sp. M5HDSG1-1, whole genome shotgun sequence.</title>
        <authorList>
            <person name="Tuo L."/>
        </authorList>
    </citation>
    <scope>NUCLEOTIDE SEQUENCE [LARGE SCALE GENOMIC DNA]</scope>
    <source>
        <strain evidence="1 2">M5HDSG1-1</strain>
    </source>
</reference>
<comment type="caution">
    <text evidence="1">The sequence shown here is derived from an EMBL/GenBank/DDBJ whole genome shotgun (WGS) entry which is preliminary data.</text>
</comment>
<organism evidence="1 2">
    <name type="scientific">Niallia taxi</name>
    <dbReference type="NCBI Taxonomy" id="2499688"/>
    <lineage>
        <taxon>Bacteria</taxon>
        <taxon>Bacillati</taxon>
        <taxon>Bacillota</taxon>
        <taxon>Bacilli</taxon>
        <taxon>Bacillales</taxon>
        <taxon>Bacillaceae</taxon>
        <taxon>Niallia</taxon>
    </lineage>
</organism>
<accession>A0A437K7C0</accession>